<dbReference type="Pfam" id="PF13193">
    <property type="entry name" value="AMP-binding_C"/>
    <property type="match status" value="1"/>
</dbReference>
<dbReference type="OrthoDB" id="9778383at2"/>
<evidence type="ECO:0000256" key="2">
    <source>
        <dbReference type="ARBA" id="ARBA00022598"/>
    </source>
</evidence>
<dbReference type="SUPFAM" id="SSF56801">
    <property type="entry name" value="Acetyl-CoA synthetase-like"/>
    <property type="match status" value="1"/>
</dbReference>
<dbReference type="EC" id="6.3.2.-" evidence="4"/>
<comment type="pathway">
    <text evidence="1">Siderophore biosynthesis.</text>
</comment>
<dbReference type="Gene3D" id="3.40.50.12780">
    <property type="entry name" value="N-terminal domain of ligase-like"/>
    <property type="match status" value="1"/>
</dbReference>
<dbReference type="InterPro" id="IPR036736">
    <property type="entry name" value="ACP-like_sf"/>
</dbReference>
<dbReference type="Gene3D" id="3.30.300.30">
    <property type="match status" value="1"/>
</dbReference>
<dbReference type="InterPro" id="IPR000873">
    <property type="entry name" value="AMP-dep_synth/lig_dom"/>
</dbReference>
<dbReference type="GO" id="GO:0016874">
    <property type="term" value="F:ligase activity"/>
    <property type="evidence" value="ECO:0007669"/>
    <property type="project" value="UniProtKB-KW"/>
</dbReference>
<dbReference type="GO" id="GO:0044550">
    <property type="term" value="P:secondary metabolite biosynthetic process"/>
    <property type="evidence" value="ECO:0007669"/>
    <property type="project" value="TreeGrafter"/>
</dbReference>
<dbReference type="GO" id="GO:0005737">
    <property type="term" value="C:cytoplasm"/>
    <property type="evidence" value="ECO:0007669"/>
    <property type="project" value="TreeGrafter"/>
</dbReference>
<accession>A0A174CVY9</accession>
<dbReference type="InterPro" id="IPR020845">
    <property type="entry name" value="AMP-binding_CS"/>
</dbReference>
<dbReference type="Gene3D" id="3.40.50.1820">
    <property type="entry name" value="alpha/beta hydrolase"/>
    <property type="match status" value="1"/>
</dbReference>
<evidence type="ECO:0000313" key="5">
    <source>
        <dbReference type="Proteomes" id="UP000095544"/>
    </source>
</evidence>
<feature type="domain" description="Carrier" evidence="3">
    <location>
        <begin position="486"/>
        <end position="566"/>
    </location>
</feature>
<dbReference type="Pfam" id="PF00501">
    <property type="entry name" value="AMP-binding"/>
    <property type="match status" value="1"/>
</dbReference>
<dbReference type="AlphaFoldDB" id="A0A174CVY9"/>
<dbReference type="SUPFAM" id="SSF53474">
    <property type="entry name" value="alpha/beta-Hydrolases"/>
    <property type="match status" value="1"/>
</dbReference>
<dbReference type="PANTHER" id="PTHR45527">
    <property type="entry name" value="NONRIBOSOMAL PEPTIDE SYNTHETASE"/>
    <property type="match status" value="1"/>
</dbReference>
<protein>
    <submittedName>
        <fullName evidence="4">Phenyloxazoline synthase MbtB</fullName>
        <ecNumber evidence="4">6.3.2.-</ecNumber>
    </submittedName>
</protein>
<keyword evidence="2 4" id="KW-0436">Ligase</keyword>
<dbReference type="GO" id="GO:0031177">
    <property type="term" value="F:phosphopantetheine binding"/>
    <property type="evidence" value="ECO:0007669"/>
    <property type="project" value="TreeGrafter"/>
</dbReference>
<reference evidence="4 5" key="1">
    <citation type="submission" date="2015-09" db="EMBL/GenBank/DDBJ databases">
        <authorList>
            <consortium name="Pathogen Informatics"/>
        </authorList>
    </citation>
    <scope>NUCLEOTIDE SEQUENCE [LARGE SCALE GENOMIC DNA]</scope>
    <source>
        <strain evidence="4 5">2789STDY5834876</strain>
    </source>
</reference>
<dbReference type="InterPro" id="IPR009081">
    <property type="entry name" value="PP-bd_ACP"/>
</dbReference>
<dbReference type="InterPro" id="IPR042099">
    <property type="entry name" value="ANL_N_sf"/>
</dbReference>
<dbReference type="InterPro" id="IPR029058">
    <property type="entry name" value="AB_hydrolase_fold"/>
</dbReference>
<dbReference type="InterPro" id="IPR045851">
    <property type="entry name" value="AMP-bd_C_sf"/>
</dbReference>
<name>A0A174CVY9_9FIRM</name>
<organism evidence="4 5">
    <name type="scientific">Faecalicatena contorta</name>
    <dbReference type="NCBI Taxonomy" id="39482"/>
    <lineage>
        <taxon>Bacteria</taxon>
        <taxon>Bacillati</taxon>
        <taxon>Bacillota</taxon>
        <taxon>Clostridia</taxon>
        <taxon>Lachnospirales</taxon>
        <taxon>Lachnospiraceae</taxon>
        <taxon>Faecalicatena</taxon>
    </lineage>
</organism>
<dbReference type="Proteomes" id="UP000095544">
    <property type="component" value="Unassembled WGS sequence"/>
</dbReference>
<dbReference type="GO" id="GO:0043041">
    <property type="term" value="P:amino acid activation for nonribosomal peptide biosynthetic process"/>
    <property type="evidence" value="ECO:0007669"/>
    <property type="project" value="TreeGrafter"/>
</dbReference>
<evidence type="ECO:0000256" key="1">
    <source>
        <dbReference type="ARBA" id="ARBA00004924"/>
    </source>
</evidence>
<dbReference type="InterPro" id="IPR025110">
    <property type="entry name" value="AMP-bd_C"/>
</dbReference>
<dbReference type="Gene3D" id="1.10.1200.10">
    <property type="entry name" value="ACP-like"/>
    <property type="match status" value="1"/>
</dbReference>
<dbReference type="PANTHER" id="PTHR45527:SF10">
    <property type="entry name" value="PYOCHELIN SYNTHASE PCHF"/>
    <property type="match status" value="1"/>
</dbReference>
<evidence type="ECO:0000313" key="4">
    <source>
        <dbReference type="EMBL" id="CUO17354.1"/>
    </source>
</evidence>
<dbReference type="InterPro" id="IPR010071">
    <property type="entry name" value="AA_adenyl_dom"/>
</dbReference>
<dbReference type="SUPFAM" id="SSF47336">
    <property type="entry name" value="ACP-like"/>
    <property type="match status" value="1"/>
</dbReference>
<dbReference type="NCBIfam" id="TIGR01733">
    <property type="entry name" value="AA-adenyl-dom"/>
    <property type="match status" value="1"/>
</dbReference>
<dbReference type="PROSITE" id="PS00455">
    <property type="entry name" value="AMP_BINDING"/>
    <property type="match status" value="1"/>
</dbReference>
<dbReference type="Pfam" id="PF00975">
    <property type="entry name" value="Thioesterase"/>
    <property type="match status" value="1"/>
</dbReference>
<evidence type="ECO:0000259" key="3">
    <source>
        <dbReference type="PROSITE" id="PS50075"/>
    </source>
</evidence>
<dbReference type="InterPro" id="IPR001031">
    <property type="entry name" value="Thioesterase"/>
</dbReference>
<dbReference type="EMBL" id="CYZU01000010">
    <property type="protein sequence ID" value="CUO17354.1"/>
    <property type="molecule type" value="Genomic_DNA"/>
</dbReference>
<sequence length="883" mass="101481">MVDETGEYTYEELLWRAYSVAEKLEKCGCKKGDYVGIKLDKGVFQIASVLGILFLGAAFVPIDNEQPEIRANKIMDLAQIKYLICEEKHRDKEKYNVITKEDIHIKREFENPAIDNFFDVAYVIFTSGSTGIPKGVVIEQQAVINTIIDINERFKIQEDDSVLALSQLHFDLSIYDIFGMLASGGTLIIPDKARYKDPSYWLKLIKKWNITVWNSVPTFMEMFVDYLDRFYNGENLSINKVLLSGDWIPINLPERIRKFLKDVKIYSLGGATEASIWSIYHECEKGEVYAGSVPYGIPLSNQGFKILDANMKDCPNMVRGELYITGKGLARGYLGDPEKTRSSFIKFNNEKIYKTGDFGRYLYNGEIQFLGRKDSQIKIAGHRIEIGEIEKALIGCCPGQKCSVTTINLNGETKIVAVIVAAERGQKDKESIREKLKQYLPHYMIPFFIEFVNEIPYTNNGKVDKKAIQKIFSDKRDEREKNHSWNLSDIIENEVYLILKKILKTKELHLEDNLFYIGADSLIMAQIAGAIKENIMQESATFDEILRQILNNPTARALIKFLKERRMASTDGYDMEKNTRLLAEDKQEVLYVFFHAALGTTNCYRFMEKEMRRKKLGDLLFINMENADKYCSIKYSDLVNVITDAYVEKIEQLKYRKINLVGYCLGGIIALNVAVKLLERGSKINNLFVLDSYPVSGKIEDDFIDEIIFLPNYQITLSEVIEGIEDYELMKVISQERENNNGNIPANSFSNILQTRKNLKGCTKLLEFAQNKKEERFKKYAQTISKKFQVNINAKMLETAFRIYQHSFKGAEVELPFYSGDICFFSASEEQKYLFIDKNENLELWNSICLGDFKEVEIPGNHVTCILNEENAIALVNRLQKEI</sequence>
<proteinExistence type="predicted"/>
<dbReference type="PROSITE" id="PS50075">
    <property type="entry name" value="CARRIER"/>
    <property type="match status" value="1"/>
</dbReference>
<gene>
    <name evidence="4" type="primary">mbtB_1</name>
    <name evidence="4" type="ORF">ERS852491_01482</name>
</gene>
<dbReference type="STRING" id="39482.ERS852491_01482"/>